<accession>A0AAQ3KSS0</accession>
<evidence type="ECO:0000313" key="2">
    <source>
        <dbReference type="EMBL" id="WOL11426.1"/>
    </source>
</evidence>
<organism evidence="2 3">
    <name type="scientific">Canna indica</name>
    <name type="common">Indian-shot</name>
    <dbReference type="NCBI Taxonomy" id="4628"/>
    <lineage>
        <taxon>Eukaryota</taxon>
        <taxon>Viridiplantae</taxon>
        <taxon>Streptophyta</taxon>
        <taxon>Embryophyta</taxon>
        <taxon>Tracheophyta</taxon>
        <taxon>Spermatophyta</taxon>
        <taxon>Magnoliopsida</taxon>
        <taxon>Liliopsida</taxon>
        <taxon>Zingiberales</taxon>
        <taxon>Cannaceae</taxon>
        <taxon>Canna</taxon>
    </lineage>
</organism>
<protein>
    <submittedName>
        <fullName evidence="2">Uncharacterized protein</fullName>
    </submittedName>
</protein>
<keyword evidence="3" id="KW-1185">Reference proteome</keyword>
<proteinExistence type="predicted"/>
<dbReference type="Proteomes" id="UP001327560">
    <property type="component" value="Chromosome 6"/>
</dbReference>
<evidence type="ECO:0000256" key="1">
    <source>
        <dbReference type="SAM" id="MobiDB-lite"/>
    </source>
</evidence>
<gene>
    <name evidence="2" type="ORF">Cni_G20188</name>
</gene>
<feature type="region of interest" description="Disordered" evidence="1">
    <location>
        <begin position="1"/>
        <end position="50"/>
    </location>
</feature>
<name>A0AAQ3KSS0_9LILI</name>
<reference evidence="2 3" key="1">
    <citation type="submission" date="2023-10" db="EMBL/GenBank/DDBJ databases">
        <title>Chromosome-scale genome assembly provides insights into flower coloration mechanisms of Canna indica.</title>
        <authorList>
            <person name="Li C."/>
        </authorList>
    </citation>
    <scope>NUCLEOTIDE SEQUENCE [LARGE SCALE GENOMIC DNA]</scope>
    <source>
        <tissue evidence="2">Flower</tissue>
    </source>
</reference>
<sequence>MTPAEGKRRPRGGGGEDRGDEQHEGDGVQVAGDGREVDGKKMYKSFGGFE</sequence>
<dbReference type="AlphaFoldDB" id="A0AAQ3KSS0"/>
<dbReference type="EMBL" id="CP136895">
    <property type="protein sequence ID" value="WOL11426.1"/>
    <property type="molecule type" value="Genomic_DNA"/>
</dbReference>
<evidence type="ECO:0000313" key="3">
    <source>
        <dbReference type="Proteomes" id="UP001327560"/>
    </source>
</evidence>
<feature type="compositionally biased region" description="Basic and acidic residues" evidence="1">
    <location>
        <begin position="14"/>
        <end position="26"/>
    </location>
</feature>